<dbReference type="Gramene" id="TraesARI5D03G03091490.1">
    <property type="protein sequence ID" value="TraesARI5D03G03091490.1"/>
    <property type="gene ID" value="TraesARI5D03G03091490"/>
</dbReference>
<dbReference type="PANTHER" id="PTHR34591:SF37">
    <property type="entry name" value="DUF295 DOMAIN-CONTAINING PROTEIN"/>
    <property type="match status" value="1"/>
</dbReference>
<feature type="domain" description="F-box" evidence="1">
    <location>
        <begin position="2"/>
        <end position="34"/>
    </location>
</feature>
<accession>A0A3B6MTN8</accession>
<dbReference type="Gramene" id="TraesMAC5D03G03136730.1">
    <property type="protein sequence ID" value="TraesMAC5D03G03136730.1"/>
    <property type="gene ID" value="TraesMAC5D03G03136730"/>
</dbReference>
<dbReference type="Pfam" id="PF12937">
    <property type="entry name" value="F-box-like"/>
    <property type="match status" value="1"/>
</dbReference>
<dbReference type="InterPro" id="IPR001810">
    <property type="entry name" value="F-box_dom"/>
</dbReference>
<dbReference type="PANTHER" id="PTHR34591">
    <property type="entry name" value="OS03G0653100 PROTEIN-RELATED"/>
    <property type="match status" value="1"/>
</dbReference>
<organism evidence="2">
    <name type="scientific">Triticum aestivum</name>
    <name type="common">Wheat</name>
    <dbReference type="NCBI Taxonomy" id="4565"/>
    <lineage>
        <taxon>Eukaryota</taxon>
        <taxon>Viridiplantae</taxon>
        <taxon>Streptophyta</taxon>
        <taxon>Embryophyta</taxon>
        <taxon>Tracheophyta</taxon>
        <taxon>Spermatophyta</taxon>
        <taxon>Magnoliopsida</taxon>
        <taxon>Liliopsida</taxon>
        <taxon>Poales</taxon>
        <taxon>Poaceae</taxon>
        <taxon>BOP clade</taxon>
        <taxon>Pooideae</taxon>
        <taxon>Triticodae</taxon>
        <taxon>Triticeae</taxon>
        <taxon>Triticinae</taxon>
        <taxon>Triticum</taxon>
    </lineage>
</organism>
<sequence>MDLPDELVVDILGRLRPRDVAVCRCVRKDWRTAVDLHGLLLLPVGPVRGLFVNYIYKWRNGFFSRVAPAQGSPSIDGGLRFLPGRPTNYRGVLDHSNGLLLYENALEMHVCNPATRRWAALPPPRVPPICLRQPLYRRRMYLLFDPTRTLHYDVLFLPDAPKKPNYVGTTLAEDQPGSSSSETHYEHEYNTTSSMEWPPYLYPVQVYSSSTGQWVDRIFVREGNVTGTMVDVWSDPTPPTSGFDAIRRHGVHWRGALYVHCRGDFVMRLSLVEEIYQVIKTPRLHVAEYSEEDDDAKTFGYLGKSNNGVYYTAIRGYQFQVWILREASGLHQAPEWEVKHQANLKLAFVRHYNKHKIGENSATWVLNPRDKVSEDREEHEWDSSDDSEDSVADMEEEEINNLEGYKKHYHYYGLDLLGYHPHKEIALLGNSFKGFAYYLDNSKLEYLGSLFPRFSLDIRPRAPMFESFIYTPCMDDLLPAHNDI</sequence>
<dbReference type="InterPro" id="IPR036047">
    <property type="entry name" value="F-box-like_dom_sf"/>
</dbReference>
<proteinExistence type="predicted"/>
<dbReference type="Gramene" id="TraesCAD_scaffold_038277_01G000100.1">
    <property type="protein sequence ID" value="TraesCAD_scaffold_038277_01G000100.1"/>
    <property type="gene ID" value="TraesCAD_scaffold_038277_01G000100"/>
</dbReference>
<dbReference type="EnsemblPlants" id="TraesCS5D02G263900.1">
    <property type="protein sequence ID" value="TraesCS5D02G263900.1"/>
    <property type="gene ID" value="TraesCS5D02G263900"/>
</dbReference>
<dbReference type="OMA" id="ETHYEHE"/>
<dbReference type="Gramene" id="TraesLDM5D03G03142520.1">
    <property type="protein sequence ID" value="TraesLDM5D03G03142520.1"/>
    <property type="gene ID" value="TraesLDM5D03G03142520"/>
</dbReference>
<dbReference type="SUPFAM" id="SSF81383">
    <property type="entry name" value="F-box domain"/>
    <property type="match status" value="1"/>
</dbReference>
<dbReference type="Gramene" id="TraesCS5D02G263900.1">
    <property type="protein sequence ID" value="TraesCS5D02G263900.1"/>
    <property type="gene ID" value="TraesCS5D02G263900"/>
</dbReference>
<dbReference type="Gramene" id="TraesJAG5D03G03135260.1">
    <property type="protein sequence ID" value="TraesJAG5D03G03135260.1"/>
    <property type="gene ID" value="TraesJAG5D03G03135260"/>
</dbReference>
<protein>
    <recommendedName>
        <fullName evidence="1">F-box domain-containing protein</fullName>
    </recommendedName>
</protein>
<dbReference type="Gramene" id="TraesNOR5D03G03167310.1">
    <property type="protein sequence ID" value="TraesNOR5D03G03167310.1"/>
    <property type="gene ID" value="TraesNOR5D03G03167310"/>
</dbReference>
<dbReference type="STRING" id="4565.A0A3B6MTN8"/>
<dbReference type="Gramene" id="TraesCS5D03G0605600.1">
    <property type="protein sequence ID" value="TraesCS5D03G0605600.1.CDS"/>
    <property type="gene ID" value="TraesCS5D03G0605600"/>
</dbReference>
<dbReference type="Proteomes" id="UP000019116">
    <property type="component" value="Chromosome 5D"/>
</dbReference>
<keyword evidence="3" id="KW-1185">Reference proteome</keyword>
<name>A0A3B6MTN8_WHEAT</name>
<dbReference type="Gramene" id="TraesSYM5D03G03077750.1">
    <property type="protein sequence ID" value="TraesSYM5D03G03077750.1"/>
    <property type="gene ID" value="TraesSYM5D03G03077750"/>
</dbReference>
<evidence type="ECO:0000259" key="1">
    <source>
        <dbReference type="Pfam" id="PF12937"/>
    </source>
</evidence>
<dbReference type="Gramene" id="TraesWEE_scaffold_129756_01G000100.1">
    <property type="protein sequence ID" value="TraesWEE_scaffold_129756_01G000100.1"/>
    <property type="gene ID" value="TraesWEE_scaffold_129756_01G000100"/>
</dbReference>
<reference evidence="2" key="1">
    <citation type="submission" date="2018-08" db="EMBL/GenBank/DDBJ databases">
        <authorList>
            <person name="Rossello M."/>
        </authorList>
    </citation>
    <scope>NUCLEOTIDE SEQUENCE [LARGE SCALE GENOMIC DNA]</scope>
    <source>
        <strain evidence="2">cv. Chinese Spring</strain>
    </source>
</reference>
<dbReference type="AlphaFoldDB" id="A0A3B6MTN8"/>
<dbReference type="Gramene" id="TraesJUL5D03G03162920.1">
    <property type="protein sequence ID" value="TraesJUL5D03G03162920.1"/>
    <property type="gene ID" value="TraesJUL5D03G03162920"/>
</dbReference>
<evidence type="ECO:0000313" key="2">
    <source>
        <dbReference type="EnsemblPlants" id="TraesCS5D02G263900.1"/>
    </source>
</evidence>
<evidence type="ECO:0000313" key="3">
    <source>
        <dbReference type="Proteomes" id="UP000019116"/>
    </source>
</evidence>
<dbReference type="Gramene" id="TraesPARA_EIv1.0_1825230.1">
    <property type="protein sequence ID" value="TraesPARA_EIv1.0_1825230.1.CDS"/>
    <property type="gene ID" value="TraesPARA_EIv1.0_1825230"/>
</dbReference>
<dbReference type="OrthoDB" id="591557at2759"/>
<reference evidence="2" key="2">
    <citation type="submission" date="2018-10" db="UniProtKB">
        <authorList>
            <consortium name="EnsemblPlants"/>
        </authorList>
    </citation>
    <scope>IDENTIFICATION</scope>
</reference>